<comment type="caution">
    <text evidence="2">The sequence shown here is derived from an EMBL/GenBank/DDBJ whole genome shotgun (WGS) entry which is preliminary data.</text>
</comment>
<keyword evidence="3" id="KW-1185">Reference proteome</keyword>
<dbReference type="Proteomes" id="UP000009877">
    <property type="component" value="Unassembled WGS sequence"/>
</dbReference>
<feature type="region of interest" description="Disordered" evidence="1">
    <location>
        <begin position="236"/>
        <end position="268"/>
    </location>
</feature>
<accession>M2YET5</accession>
<reference evidence="2 3" key="1">
    <citation type="journal article" date="2014" name="Genome Announc.">
        <title>Draft Genome Sequence of Kocuria palustris PEL.</title>
        <authorList>
            <person name="Sharma G."/>
            <person name="Khatri I."/>
            <person name="Subramanian S."/>
        </authorList>
    </citation>
    <scope>NUCLEOTIDE SEQUENCE [LARGE SCALE GENOMIC DNA]</scope>
    <source>
        <strain evidence="2 3">PEL</strain>
    </source>
</reference>
<dbReference type="STRING" id="71999.KPaMU14_09190"/>
<dbReference type="InterPro" id="IPR029058">
    <property type="entry name" value="AB_hydrolase_fold"/>
</dbReference>
<organism evidence="2 3">
    <name type="scientific">Kocuria palustris PEL</name>
    <dbReference type="NCBI Taxonomy" id="1236550"/>
    <lineage>
        <taxon>Bacteria</taxon>
        <taxon>Bacillati</taxon>
        <taxon>Actinomycetota</taxon>
        <taxon>Actinomycetes</taxon>
        <taxon>Micrococcales</taxon>
        <taxon>Micrococcaceae</taxon>
        <taxon>Kocuria</taxon>
    </lineage>
</organism>
<evidence type="ECO:0000256" key="1">
    <source>
        <dbReference type="SAM" id="MobiDB-lite"/>
    </source>
</evidence>
<gene>
    <name evidence="2" type="ORF">C884_02206</name>
</gene>
<dbReference type="EMBL" id="ANHZ02000006">
    <property type="protein sequence ID" value="EME37050.1"/>
    <property type="molecule type" value="Genomic_DNA"/>
</dbReference>
<evidence type="ECO:0000313" key="2">
    <source>
        <dbReference type="EMBL" id="EME37050.1"/>
    </source>
</evidence>
<dbReference type="SUPFAM" id="SSF53474">
    <property type="entry name" value="alpha/beta-Hydrolases"/>
    <property type="match status" value="2"/>
</dbReference>
<proteinExistence type="predicted"/>
<evidence type="ECO:0008006" key="4">
    <source>
        <dbReference type="Google" id="ProtNLM"/>
    </source>
</evidence>
<dbReference type="AlphaFoldDB" id="M2YET5"/>
<evidence type="ECO:0000313" key="3">
    <source>
        <dbReference type="Proteomes" id="UP000009877"/>
    </source>
</evidence>
<feature type="region of interest" description="Disordered" evidence="1">
    <location>
        <begin position="297"/>
        <end position="330"/>
    </location>
</feature>
<name>M2YET5_9MICC</name>
<dbReference type="Gene3D" id="3.40.50.1820">
    <property type="entry name" value="alpha/beta hydrolase"/>
    <property type="match status" value="2"/>
</dbReference>
<sequence>MLGTARWLPGGVYGEALAVHVHRPSEGPVRAAIVLAPPVGREQVISYRTLRVLAIRAAARAGAVVLRPSWSGVGESTGRLPADPAGAWHEDLLRLIAAARVAAPGAAVSVIGMRLGAAVAAGALQHPEAAERTVLWEPVDGRRFVREHRALRRMSAGLPPAEGIELPGLSLSAEQDASLAALRLPSDQALHGRGDVSIVRAAAQDRVGAERMYAVGSRDARVPLEVLDRVISLAVPSSEERTAQRSSADASGSERHHAQTATASAPELAWPRHWDNPLRDGLLAVRSEFVTIGPHRLPGVLTRPVPGQPPEAQASRPPSGAAWGRDGGPSSEREAGLLLIAADAEPMDGPTGLWARTARELAGQGLVVLRAERRGIGEAGDPAALGEPMPYTEEAVEDTMEAVRWLRARVDGPVAAAGLCSGAWMALKSARQLDLAILLNSVAWTPDGDYYWRFYRDGAVQRLLGGRERLGRDPHGWRARLKQRLKTARRVVLSTMPLWQLRIAARTGQVQMLGQMLRDPSELPPVDLHLGDGDRESFEMAGGQREVRALQRRGVHFRAMSLGDADHALLAESSRRRAVAALRGSLGLAHPSAGTASVRDRASTGG</sequence>
<protein>
    <recommendedName>
        <fullName evidence="4">Serine aminopeptidase S33 domain-containing protein</fullName>
    </recommendedName>
</protein>